<organism evidence="3 4">
    <name type="scientific">Bacteriovorax stolpii</name>
    <name type="common">Bdellovibrio stolpii</name>
    <dbReference type="NCBI Taxonomy" id="960"/>
    <lineage>
        <taxon>Bacteria</taxon>
        <taxon>Pseudomonadati</taxon>
        <taxon>Bdellovibrionota</taxon>
        <taxon>Bacteriovoracia</taxon>
        <taxon>Bacteriovoracales</taxon>
        <taxon>Bacteriovoracaceae</taxon>
        <taxon>Bacteriovorax</taxon>
    </lineage>
</organism>
<feature type="region of interest" description="Disordered" evidence="1">
    <location>
        <begin position="28"/>
        <end position="89"/>
    </location>
</feature>
<evidence type="ECO:0000313" key="3">
    <source>
        <dbReference type="EMBL" id="AUN97623.1"/>
    </source>
</evidence>
<dbReference type="Proteomes" id="UP000235584">
    <property type="component" value="Chromosome"/>
</dbReference>
<feature type="compositionally biased region" description="Polar residues" evidence="1">
    <location>
        <begin position="55"/>
        <end position="80"/>
    </location>
</feature>
<feature type="compositionally biased region" description="Polar residues" evidence="1">
    <location>
        <begin position="28"/>
        <end position="43"/>
    </location>
</feature>
<dbReference type="RefSeq" id="WP_102242918.1">
    <property type="nucleotide sequence ID" value="NZ_CP025704.1"/>
</dbReference>
<evidence type="ECO:0000256" key="2">
    <source>
        <dbReference type="SAM" id="SignalP"/>
    </source>
</evidence>
<proteinExistence type="predicted"/>
<feature type="signal peptide" evidence="2">
    <location>
        <begin position="1"/>
        <end position="20"/>
    </location>
</feature>
<evidence type="ECO:0000256" key="1">
    <source>
        <dbReference type="SAM" id="MobiDB-lite"/>
    </source>
</evidence>
<evidence type="ECO:0000313" key="4">
    <source>
        <dbReference type="Proteomes" id="UP000235584"/>
    </source>
</evidence>
<dbReference type="KEGG" id="bsto:C0V70_05740"/>
<gene>
    <name evidence="3" type="ORF">C0V70_05740</name>
</gene>
<keyword evidence="2" id="KW-0732">Signal</keyword>
<sequence>MKYMTTIVFMFFITTSYAQMQDMNMNRPTFGNQVPNRGTTTGNVRDGSVREDTVGTGQSSTIRSSNNGASPRTMNSNPPTSRIFPNDPAYCTDTTGRRFVQGDVDYRNCVDSMNRMNRNSQGR</sequence>
<dbReference type="EMBL" id="CP025704">
    <property type="protein sequence ID" value="AUN97623.1"/>
    <property type="molecule type" value="Genomic_DNA"/>
</dbReference>
<protein>
    <submittedName>
        <fullName evidence="3">Uncharacterized protein</fullName>
    </submittedName>
</protein>
<keyword evidence="4" id="KW-1185">Reference proteome</keyword>
<name>A0A2K9NQ40_BACTC</name>
<feature type="chain" id="PRO_5043680294" evidence="2">
    <location>
        <begin position="21"/>
        <end position="123"/>
    </location>
</feature>
<accession>A0A2K9NQ40</accession>
<reference evidence="3 4" key="1">
    <citation type="submission" date="2018-01" db="EMBL/GenBank/DDBJ databases">
        <title>Complete genome sequence of Bacteriovorax stolpii DSM12778.</title>
        <authorList>
            <person name="Tang B."/>
            <person name="Chang J."/>
        </authorList>
    </citation>
    <scope>NUCLEOTIDE SEQUENCE [LARGE SCALE GENOMIC DNA]</scope>
    <source>
        <strain evidence="3 4">DSM 12778</strain>
    </source>
</reference>
<dbReference type="AlphaFoldDB" id="A0A2K9NQ40"/>